<sequence>MSAYTSLGEFAELSQQDFINGSSIGIFNYSALSNHYATQLTELATIQRKLEVIQATKLQHHGSNHHSKVAYSALAISAAAIIIISCSIAFLKKAVIAHITAASNQDIAQHDTTPTPAPRSPPCSSFTIQV</sequence>
<evidence type="ECO:0000313" key="3">
    <source>
        <dbReference type="EnsemblMetazoa" id="GPPI045106-PA"/>
    </source>
</evidence>
<keyword evidence="2" id="KW-0472">Membrane</keyword>
<dbReference type="EnsemblMetazoa" id="GPPI045106-RA">
    <property type="protein sequence ID" value="GPPI045106-PA"/>
    <property type="gene ID" value="GPPI045106"/>
</dbReference>
<accession>A0A1B0BZH2</accession>
<dbReference type="EMBL" id="JXJN01023140">
    <property type="status" value="NOT_ANNOTATED_CDS"/>
    <property type="molecule type" value="Genomic_DNA"/>
</dbReference>
<evidence type="ECO:0000313" key="4">
    <source>
        <dbReference type="Proteomes" id="UP000092460"/>
    </source>
</evidence>
<proteinExistence type="predicted"/>
<keyword evidence="2" id="KW-0812">Transmembrane</keyword>
<organism evidence="3 4">
    <name type="scientific">Glossina palpalis gambiensis</name>
    <dbReference type="NCBI Taxonomy" id="67801"/>
    <lineage>
        <taxon>Eukaryota</taxon>
        <taxon>Metazoa</taxon>
        <taxon>Ecdysozoa</taxon>
        <taxon>Arthropoda</taxon>
        <taxon>Hexapoda</taxon>
        <taxon>Insecta</taxon>
        <taxon>Pterygota</taxon>
        <taxon>Neoptera</taxon>
        <taxon>Endopterygota</taxon>
        <taxon>Diptera</taxon>
        <taxon>Brachycera</taxon>
        <taxon>Muscomorpha</taxon>
        <taxon>Hippoboscoidea</taxon>
        <taxon>Glossinidae</taxon>
        <taxon>Glossina</taxon>
    </lineage>
</organism>
<reference evidence="3" key="2">
    <citation type="submission" date="2020-05" db="UniProtKB">
        <authorList>
            <consortium name="EnsemblMetazoa"/>
        </authorList>
    </citation>
    <scope>IDENTIFICATION</scope>
    <source>
        <strain evidence="3">IAEA</strain>
    </source>
</reference>
<keyword evidence="2" id="KW-1133">Transmembrane helix</keyword>
<reference evidence="4" key="1">
    <citation type="submission" date="2015-01" db="EMBL/GenBank/DDBJ databases">
        <authorList>
            <person name="Aksoy S."/>
            <person name="Warren W."/>
            <person name="Wilson R.K."/>
        </authorList>
    </citation>
    <scope>NUCLEOTIDE SEQUENCE [LARGE SCALE GENOMIC DNA]</scope>
    <source>
        <strain evidence="4">IAEA</strain>
    </source>
</reference>
<feature type="transmembrane region" description="Helical" evidence="2">
    <location>
        <begin position="69"/>
        <end position="91"/>
    </location>
</feature>
<dbReference type="Proteomes" id="UP000092460">
    <property type="component" value="Unassembled WGS sequence"/>
</dbReference>
<evidence type="ECO:0000256" key="1">
    <source>
        <dbReference type="SAM" id="MobiDB-lite"/>
    </source>
</evidence>
<protein>
    <submittedName>
        <fullName evidence="3">Uncharacterized protein</fullName>
    </submittedName>
</protein>
<dbReference type="VEuPathDB" id="VectorBase:GPPI045106"/>
<keyword evidence="4" id="KW-1185">Reference proteome</keyword>
<dbReference type="AlphaFoldDB" id="A0A1B0BZH2"/>
<evidence type="ECO:0000256" key="2">
    <source>
        <dbReference type="SAM" id="Phobius"/>
    </source>
</evidence>
<name>A0A1B0BZH2_9MUSC</name>
<feature type="region of interest" description="Disordered" evidence="1">
    <location>
        <begin position="108"/>
        <end position="130"/>
    </location>
</feature>